<feature type="transmembrane region" description="Helical" evidence="2">
    <location>
        <begin position="151"/>
        <end position="169"/>
    </location>
</feature>
<dbReference type="InterPro" id="IPR025194">
    <property type="entry name" value="RodZ-like_C"/>
</dbReference>
<keyword evidence="2" id="KW-0472">Membrane</keyword>
<dbReference type="Gene3D" id="1.10.260.40">
    <property type="entry name" value="lambda repressor-like DNA-binding domains"/>
    <property type="match status" value="1"/>
</dbReference>
<dbReference type="PANTHER" id="PTHR34475">
    <property type="match status" value="1"/>
</dbReference>
<organism evidence="4 5">
    <name type="scientific">Alkalilimnicola ehrlichii</name>
    <dbReference type="NCBI Taxonomy" id="351052"/>
    <lineage>
        <taxon>Bacteria</taxon>
        <taxon>Pseudomonadati</taxon>
        <taxon>Pseudomonadota</taxon>
        <taxon>Gammaproteobacteria</taxon>
        <taxon>Chromatiales</taxon>
        <taxon>Ectothiorhodospiraceae</taxon>
        <taxon>Alkalilimnicola</taxon>
    </lineage>
</organism>
<dbReference type="InterPro" id="IPR050400">
    <property type="entry name" value="Bact_Cytoskel_RodZ"/>
</dbReference>
<evidence type="ECO:0000259" key="3">
    <source>
        <dbReference type="PROSITE" id="PS50943"/>
    </source>
</evidence>
<dbReference type="InterPro" id="IPR010982">
    <property type="entry name" value="Lambda_DNA-bd_dom_sf"/>
</dbReference>
<dbReference type="Proteomes" id="UP000256763">
    <property type="component" value="Unassembled WGS sequence"/>
</dbReference>
<accession>A0A3E0X1C2</accession>
<dbReference type="InterPro" id="IPR001387">
    <property type="entry name" value="Cro/C1-type_HTH"/>
</dbReference>
<keyword evidence="2" id="KW-0812">Transmembrane</keyword>
<reference evidence="5" key="1">
    <citation type="submission" date="2017-05" db="EMBL/GenBank/DDBJ databases">
        <authorList>
            <person name="Sharma S."/>
            <person name="Sidhu C."/>
            <person name="Pinnaka A.K."/>
        </authorList>
    </citation>
    <scope>NUCLEOTIDE SEQUENCE [LARGE SCALE GENOMIC DNA]</scope>
    <source>
        <strain evidence="5">AK93</strain>
    </source>
</reference>
<dbReference type="PROSITE" id="PS50943">
    <property type="entry name" value="HTH_CROC1"/>
    <property type="match status" value="1"/>
</dbReference>
<dbReference type="AlphaFoldDB" id="A0A3E0X1C2"/>
<dbReference type="CDD" id="cd00093">
    <property type="entry name" value="HTH_XRE"/>
    <property type="match status" value="1"/>
</dbReference>
<gene>
    <name evidence="4" type="ORF">CAL65_07120</name>
</gene>
<name>A0A3E0X1C2_9GAMM</name>
<evidence type="ECO:0000313" key="4">
    <source>
        <dbReference type="EMBL" id="RFA38096.1"/>
    </source>
</evidence>
<proteinExistence type="predicted"/>
<dbReference type="PANTHER" id="PTHR34475:SF1">
    <property type="entry name" value="CYTOSKELETON PROTEIN RODZ"/>
    <property type="match status" value="1"/>
</dbReference>
<dbReference type="Pfam" id="PF13464">
    <property type="entry name" value="RodZ_C"/>
    <property type="match status" value="1"/>
</dbReference>
<evidence type="ECO:0000256" key="2">
    <source>
        <dbReference type="SAM" id="Phobius"/>
    </source>
</evidence>
<evidence type="ECO:0000313" key="5">
    <source>
        <dbReference type="Proteomes" id="UP000256763"/>
    </source>
</evidence>
<protein>
    <recommendedName>
        <fullName evidence="3">HTH cro/C1-type domain-containing protein</fullName>
    </recommendedName>
</protein>
<feature type="compositionally biased region" description="Acidic residues" evidence="1">
    <location>
        <begin position="206"/>
        <end position="216"/>
    </location>
</feature>
<keyword evidence="5" id="KW-1185">Reference proteome</keyword>
<dbReference type="GO" id="GO:0003677">
    <property type="term" value="F:DNA binding"/>
    <property type="evidence" value="ECO:0007669"/>
    <property type="project" value="InterPro"/>
</dbReference>
<sequence length="325" mass="35628">MRSQAIRYRCDPGSPTAQRHVSCWRWSVMTDETPLPPESGAEGPGRLLREAREGKQLSLHAVADALHLRVAVVQALEGDRYDELPPATFSKGYLKAYAKLVEVPEADVLAAFERIHAPEPEFDAVQKKRKPQQAKPTPPRTPKGEGSSRRGLLWIAVLVGAVAVALWAVRDWDDIRLGGQPEESPPPIIEEAGPEGEPVQEREPPEVSDPEPEPAEEPPQLEPPVVPEVELPAPTPEPEPVPETTEARLTLRFAGESWVDVRDGENNPLVLGVVQGPTTREFEAEPPFSMVIGNADVVAVELDGEPVDLTPHRRGRVARLTLDVD</sequence>
<comment type="caution">
    <text evidence="4">The sequence shown here is derived from an EMBL/GenBank/DDBJ whole genome shotgun (WGS) entry which is preliminary data.</text>
</comment>
<feature type="domain" description="HTH cro/C1-type" evidence="3">
    <location>
        <begin position="48"/>
        <end position="109"/>
    </location>
</feature>
<evidence type="ECO:0000256" key="1">
    <source>
        <dbReference type="SAM" id="MobiDB-lite"/>
    </source>
</evidence>
<dbReference type="Pfam" id="PF13413">
    <property type="entry name" value="HTH_25"/>
    <property type="match status" value="1"/>
</dbReference>
<dbReference type="EMBL" id="NFZW01000005">
    <property type="protein sequence ID" value="RFA38096.1"/>
    <property type="molecule type" value="Genomic_DNA"/>
</dbReference>
<feature type="region of interest" description="Disordered" evidence="1">
    <location>
        <begin position="120"/>
        <end position="147"/>
    </location>
</feature>
<keyword evidence="2" id="KW-1133">Transmembrane helix</keyword>
<feature type="region of interest" description="Disordered" evidence="1">
    <location>
        <begin position="176"/>
        <end position="244"/>
    </location>
</feature>